<dbReference type="EMBL" id="JASMQC010000109">
    <property type="protein sequence ID" value="KAK1928181.1"/>
    <property type="molecule type" value="Genomic_DNA"/>
</dbReference>
<keyword evidence="3" id="KW-1185">Reference proteome</keyword>
<name>A0AAD9FXU2_9STRA</name>
<accession>A0AAD9FXU2</accession>
<feature type="transmembrane region" description="Helical" evidence="1">
    <location>
        <begin position="153"/>
        <end position="171"/>
    </location>
</feature>
<keyword evidence="1" id="KW-0812">Transmembrane</keyword>
<evidence type="ECO:0000256" key="1">
    <source>
        <dbReference type="SAM" id="Phobius"/>
    </source>
</evidence>
<feature type="transmembrane region" description="Helical" evidence="1">
    <location>
        <begin position="112"/>
        <end position="132"/>
    </location>
</feature>
<dbReference type="Proteomes" id="UP001259832">
    <property type="component" value="Unassembled WGS sequence"/>
</dbReference>
<organism evidence="2 3">
    <name type="scientific">Phytophthora citrophthora</name>
    <dbReference type="NCBI Taxonomy" id="4793"/>
    <lineage>
        <taxon>Eukaryota</taxon>
        <taxon>Sar</taxon>
        <taxon>Stramenopiles</taxon>
        <taxon>Oomycota</taxon>
        <taxon>Peronosporomycetes</taxon>
        <taxon>Peronosporales</taxon>
        <taxon>Peronosporaceae</taxon>
        <taxon>Phytophthora</taxon>
    </lineage>
</organism>
<reference evidence="2" key="1">
    <citation type="submission" date="2023-08" db="EMBL/GenBank/DDBJ databases">
        <title>Reference Genome Resource for the Citrus Pathogen Phytophthora citrophthora.</title>
        <authorList>
            <person name="Moller H."/>
            <person name="Coetzee B."/>
            <person name="Rose L.J."/>
            <person name="Van Niekerk J.M."/>
        </authorList>
    </citation>
    <scope>NUCLEOTIDE SEQUENCE</scope>
    <source>
        <strain evidence="2">STE-U-9442</strain>
    </source>
</reference>
<evidence type="ECO:0000313" key="3">
    <source>
        <dbReference type="Proteomes" id="UP001259832"/>
    </source>
</evidence>
<dbReference type="AlphaFoldDB" id="A0AAD9FXU2"/>
<gene>
    <name evidence="2" type="ORF">P3T76_016358</name>
</gene>
<protein>
    <submittedName>
        <fullName evidence="2">Uncharacterized protein</fullName>
    </submittedName>
</protein>
<feature type="transmembrane region" description="Helical" evidence="1">
    <location>
        <begin position="425"/>
        <end position="443"/>
    </location>
</feature>
<feature type="transmembrane region" description="Helical" evidence="1">
    <location>
        <begin position="571"/>
        <end position="596"/>
    </location>
</feature>
<keyword evidence="1" id="KW-1133">Transmembrane helix</keyword>
<keyword evidence="1" id="KW-0472">Membrane</keyword>
<comment type="caution">
    <text evidence="2">The sequence shown here is derived from an EMBL/GenBank/DDBJ whole genome shotgun (WGS) entry which is preliminary data.</text>
</comment>
<proteinExistence type="predicted"/>
<evidence type="ECO:0000313" key="2">
    <source>
        <dbReference type="EMBL" id="KAK1928181.1"/>
    </source>
</evidence>
<sequence length="1028" mass="110401">MQRLVEDAGETCLVARSGDEGMVERVWSIVVVQFPDEDRHVHGAVLVVRASFTHLLLPIGRGCGRNVFGGAEWRRGYGRARVVVCVGGGRSWLVYPPVTRVTRVQFPDGKLLFAPTCSSALLLFCSSALLLFCPHLLFSRTTTDISHATNAQLALFCSSALLFFAAFFPAVRAPQPTSLMLPTHSWRIGTSAAVESDSPTRTKIDTCTAPYSSLVEDAGETCLVARSGDEVPPALLPPPTLLLFCSSALLFFAAFFPAVRAPQPTSLMLPTHSWRIGTSAAVESDSPTRTKIDTCTAPYSSLVEDAGETCLVARSGDEGMVERVWSFWRIGTSAAVESDSPTRTKIDAIGRGCGRKVFGGAEWRRGYGRARVVVCVGGGRSYTRLSRVVSDPGSIPGREASFCSHLLFCSSALLLPPALLPPPTLLLFCSSALLFFAAFFPAVRAPQPTSLMLPTHSWRIGTSAAVESDSPTRTKIDTCTAPYSSWCVHATNAQLAHRHLCCCRIGLTNADEDRHVHGAVLVIGRGCGRKVFGGAEWRRGILVSIVVSIPACHAGDPGTIPGREASFCSHLLFCSSALLLFCSSALLFFAAFFPAVRAPQPTSLMLPTHSWRIGTSAAVESDSPTRTKIDTCTAPYSSILVSIVVSIPACHAGDPGTIPGREASFCSHLLFCPHLLFCSSALLLCFSLPLFPAVRAPQPTSLMLPTHSWRIGTSAAVESDSPTRTKIDTCTAPYSSLVEDAGERCLVARSGDEDWSRMREKGVWWRGVATRIGRGCGRKVFGGAEWRRGYGRARVVVCVGGGRSIGRGCGRKVFGGAEWRRGYGRARVVVCVGGGRSIGRGCGRKVFGGAEWRRGYGRARVVVCVGGGRSIGRGCGRKVFGGAEWRRGYGRARVVVCVGGGRSDCHAGDPGSIPGREASFCSHLLFCSSALLLFCSSALLFFAAFFPAVRAPQPTSLMLPTHSWRIGTSAAVESDSPTRTKIDTCTAPYSSLVEDAGERCLVARSGDEDWSRMREKGVWWRGVATRVW</sequence>